<feature type="transmembrane region" description="Helical" evidence="4">
    <location>
        <begin position="28"/>
        <end position="52"/>
    </location>
</feature>
<dbReference type="Proteomes" id="UP001595617">
    <property type="component" value="Unassembled WGS sequence"/>
</dbReference>
<keyword evidence="3" id="KW-1003">Cell membrane</keyword>
<keyword evidence="4" id="KW-0812">Transmembrane</keyword>
<keyword evidence="6" id="KW-1185">Reference proteome</keyword>
<keyword evidence="4" id="KW-0472">Membrane</keyword>
<dbReference type="EMBL" id="JBHRYR010000003">
    <property type="protein sequence ID" value="MFC3852935.1"/>
    <property type="molecule type" value="Genomic_DNA"/>
</dbReference>
<dbReference type="PANTHER" id="PTHR30151:SF0">
    <property type="entry name" value="ABC TRANSPORTER PERMEASE PROTEIN MJ0413-RELATED"/>
    <property type="match status" value="1"/>
</dbReference>
<evidence type="ECO:0000256" key="1">
    <source>
        <dbReference type="ARBA" id="ARBA00004651"/>
    </source>
</evidence>
<reference evidence="6" key="1">
    <citation type="journal article" date="2019" name="Int. J. Syst. Evol. Microbiol.">
        <title>The Global Catalogue of Microorganisms (GCM) 10K type strain sequencing project: providing services to taxonomists for standard genome sequencing and annotation.</title>
        <authorList>
            <consortium name="The Broad Institute Genomics Platform"/>
            <consortium name="The Broad Institute Genome Sequencing Center for Infectious Disease"/>
            <person name="Wu L."/>
            <person name="Ma J."/>
        </authorList>
    </citation>
    <scope>NUCLEOTIDE SEQUENCE [LARGE SCALE GENOMIC DNA]</scope>
    <source>
        <strain evidence="6">IBRC 10765</strain>
    </source>
</reference>
<protein>
    <recommendedName>
        <fullName evidence="7">ABC transmembrane type-1 domain-containing protein</fullName>
    </recommendedName>
</protein>
<evidence type="ECO:0000256" key="2">
    <source>
        <dbReference type="ARBA" id="ARBA00022448"/>
    </source>
</evidence>
<comment type="subcellular location">
    <subcellularLocation>
        <location evidence="1">Cell membrane</location>
        <topology evidence="1">Multi-pass membrane protein</topology>
    </subcellularLocation>
</comment>
<comment type="caution">
    <text evidence="5">The sequence shown here is derived from an EMBL/GenBank/DDBJ whole genome shotgun (WGS) entry which is preliminary data.</text>
</comment>
<evidence type="ECO:0008006" key="7">
    <source>
        <dbReference type="Google" id="ProtNLM"/>
    </source>
</evidence>
<sequence>MGSVISETVASNLGIGYLMMAASSSMDMALVFAGLIVIGAMGVVMYELFAILEKRLTRWAHRNPNSAM</sequence>
<evidence type="ECO:0000313" key="6">
    <source>
        <dbReference type="Proteomes" id="UP001595617"/>
    </source>
</evidence>
<dbReference type="RefSeq" id="WP_380695610.1">
    <property type="nucleotide sequence ID" value="NZ_JBHRYR010000003.1"/>
</dbReference>
<accession>A0ABV7ZXG6</accession>
<evidence type="ECO:0000313" key="5">
    <source>
        <dbReference type="EMBL" id="MFC3852935.1"/>
    </source>
</evidence>
<name>A0ABV7ZXG6_9GAMM</name>
<evidence type="ECO:0000256" key="4">
    <source>
        <dbReference type="SAM" id="Phobius"/>
    </source>
</evidence>
<keyword evidence="4" id="KW-1133">Transmembrane helix</keyword>
<evidence type="ECO:0000256" key="3">
    <source>
        <dbReference type="ARBA" id="ARBA00022475"/>
    </source>
</evidence>
<dbReference type="PANTHER" id="PTHR30151">
    <property type="entry name" value="ALKANE SULFONATE ABC TRANSPORTER-RELATED, MEMBRANE SUBUNIT"/>
    <property type="match status" value="1"/>
</dbReference>
<proteinExistence type="predicted"/>
<gene>
    <name evidence="5" type="ORF">ACFOOG_08835</name>
</gene>
<keyword evidence="2" id="KW-0813">Transport</keyword>
<organism evidence="5 6">
    <name type="scientific">Saccharospirillum mangrovi</name>
    <dbReference type="NCBI Taxonomy" id="2161747"/>
    <lineage>
        <taxon>Bacteria</taxon>
        <taxon>Pseudomonadati</taxon>
        <taxon>Pseudomonadota</taxon>
        <taxon>Gammaproteobacteria</taxon>
        <taxon>Oceanospirillales</taxon>
        <taxon>Saccharospirillaceae</taxon>
        <taxon>Saccharospirillum</taxon>
    </lineage>
</organism>